<dbReference type="GO" id="GO:0005634">
    <property type="term" value="C:nucleus"/>
    <property type="evidence" value="ECO:0007669"/>
    <property type="project" value="UniProtKB-SubCell"/>
</dbReference>
<dbReference type="GeneID" id="19203630"/>
<dbReference type="InterPro" id="IPR001510">
    <property type="entry name" value="Znf_PARP"/>
</dbReference>
<evidence type="ECO:0000256" key="3">
    <source>
        <dbReference type="ARBA" id="ARBA00022771"/>
    </source>
</evidence>
<keyword evidence="3" id="KW-0863">Zinc-finger</keyword>
<accession>A0A5M3MG19</accession>
<keyword evidence="4" id="KW-0862">Zinc</keyword>
<dbReference type="InterPro" id="IPR036957">
    <property type="entry name" value="Znf_PARP_sf"/>
</dbReference>
<evidence type="ECO:0000259" key="7">
    <source>
        <dbReference type="PROSITE" id="PS50064"/>
    </source>
</evidence>
<dbReference type="PROSITE" id="PS50064">
    <property type="entry name" value="ZF_PARP_2"/>
    <property type="match status" value="1"/>
</dbReference>
<reference evidence="9" key="1">
    <citation type="journal article" date="2012" name="Science">
        <title>The Paleozoic origin of enzymatic lignin decomposition reconstructed from 31 fungal genomes.</title>
        <authorList>
            <person name="Floudas D."/>
            <person name="Binder M."/>
            <person name="Riley R."/>
            <person name="Barry K."/>
            <person name="Blanchette R.A."/>
            <person name="Henrissat B."/>
            <person name="Martinez A.T."/>
            <person name="Otillar R."/>
            <person name="Spatafora J.W."/>
            <person name="Yadav J.S."/>
            <person name="Aerts A."/>
            <person name="Benoit I."/>
            <person name="Boyd A."/>
            <person name="Carlson A."/>
            <person name="Copeland A."/>
            <person name="Coutinho P.M."/>
            <person name="de Vries R.P."/>
            <person name="Ferreira P."/>
            <person name="Findley K."/>
            <person name="Foster B."/>
            <person name="Gaskell J."/>
            <person name="Glotzer D."/>
            <person name="Gorecki P."/>
            <person name="Heitman J."/>
            <person name="Hesse C."/>
            <person name="Hori C."/>
            <person name="Igarashi K."/>
            <person name="Jurgens J.A."/>
            <person name="Kallen N."/>
            <person name="Kersten P."/>
            <person name="Kohler A."/>
            <person name="Kuees U."/>
            <person name="Kumar T.K.A."/>
            <person name="Kuo A."/>
            <person name="LaButti K."/>
            <person name="Larrondo L.F."/>
            <person name="Lindquist E."/>
            <person name="Ling A."/>
            <person name="Lombard V."/>
            <person name="Lucas S."/>
            <person name="Lundell T."/>
            <person name="Martin R."/>
            <person name="McLaughlin D.J."/>
            <person name="Morgenstern I."/>
            <person name="Morin E."/>
            <person name="Murat C."/>
            <person name="Nagy L.G."/>
            <person name="Nolan M."/>
            <person name="Ohm R.A."/>
            <person name="Patyshakuliyeva A."/>
            <person name="Rokas A."/>
            <person name="Ruiz-Duenas F.J."/>
            <person name="Sabat G."/>
            <person name="Salamov A."/>
            <person name="Samejima M."/>
            <person name="Schmutz J."/>
            <person name="Slot J.C."/>
            <person name="St John F."/>
            <person name="Stenlid J."/>
            <person name="Sun H."/>
            <person name="Sun S."/>
            <person name="Syed K."/>
            <person name="Tsang A."/>
            <person name="Wiebenga A."/>
            <person name="Young D."/>
            <person name="Pisabarro A."/>
            <person name="Eastwood D.C."/>
            <person name="Martin F."/>
            <person name="Cullen D."/>
            <person name="Grigoriev I.V."/>
            <person name="Hibbett D.S."/>
        </authorList>
    </citation>
    <scope>NUCLEOTIDE SEQUENCE [LARGE SCALE GENOMIC DNA]</scope>
    <source>
        <strain evidence="9">RWD-64-598 SS2</strain>
    </source>
</reference>
<dbReference type="Gene3D" id="3.30.1740.10">
    <property type="entry name" value="Zinc finger, PARP-type"/>
    <property type="match status" value="1"/>
</dbReference>
<evidence type="ECO:0000256" key="6">
    <source>
        <dbReference type="SAM" id="MobiDB-lite"/>
    </source>
</evidence>
<dbReference type="GO" id="GO:0008270">
    <property type="term" value="F:zinc ion binding"/>
    <property type="evidence" value="ECO:0007669"/>
    <property type="project" value="UniProtKB-KW"/>
</dbReference>
<evidence type="ECO:0000313" key="9">
    <source>
        <dbReference type="Proteomes" id="UP000053558"/>
    </source>
</evidence>
<evidence type="ECO:0000256" key="2">
    <source>
        <dbReference type="ARBA" id="ARBA00022723"/>
    </source>
</evidence>
<sequence>MSNSGNQKRGYYCIGYASTGRSKCKGPQPCHGTPIPKGDLRLGSQYSLPEGKKAFSWRHWGCTTSDVISNVKKVLKSVESLEGFEHLRKEDQDSVRIAWQLGTVSNGDKTFSDQSTAEDFSDLINAIKSDDSDDSDNEACKSFKGASMNKPSRNRGKPPTDEIVSGGTRLQTRDPPPEFTPRKKLPARNVTSEKKALVELARNKIPPYLDLGHIYIDMQVVGHPWISGCIDFGT</sequence>
<comment type="caution">
    <text evidence="8">The sequence shown here is derived from an EMBL/GenBank/DDBJ whole genome shotgun (WGS) entry which is preliminary data.</text>
</comment>
<keyword evidence="9" id="KW-1185">Reference proteome</keyword>
<dbReference type="SUPFAM" id="SSF57716">
    <property type="entry name" value="Glucocorticoid receptor-like (DNA-binding domain)"/>
    <property type="match status" value="1"/>
</dbReference>
<protein>
    <submittedName>
        <fullName evidence="8">Zf-PARP-domain-containing protein</fullName>
    </submittedName>
</protein>
<dbReference type="SMART" id="SM01336">
    <property type="entry name" value="zf-PARP"/>
    <property type="match status" value="1"/>
</dbReference>
<dbReference type="RefSeq" id="XP_007771976.1">
    <property type="nucleotide sequence ID" value="XM_007773786.1"/>
</dbReference>
<dbReference type="KEGG" id="cput:CONPUDRAFT_156776"/>
<keyword evidence="5" id="KW-0539">Nucleus</keyword>
<dbReference type="EMBL" id="JH711583">
    <property type="protein sequence ID" value="EIW77565.1"/>
    <property type="molecule type" value="Genomic_DNA"/>
</dbReference>
<evidence type="ECO:0000256" key="5">
    <source>
        <dbReference type="ARBA" id="ARBA00023242"/>
    </source>
</evidence>
<evidence type="ECO:0000256" key="1">
    <source>
        <dbReference type="ARBA" id="ARBA00004123"/>
    </source>
</evidence>
<comment type="subcellular location">
    <subcellularLocation>
        <location evidence="1">Nucleus</location>
    </subcellularLocation>
</comment>
<proteinExistence type="predicted"/>
<evidence type="ECO:0000256" key="4">
    <source>
        <dbReference type="ARBA" id="ARBA00022833"/>
    </source>
</evidence>
<evidence type="ECO:0000313" key="8">
    <source>
        <dbReference type="EMBL" id="EIW77565.1"/>
    </source>
</evidence>
<dbReference type="OrthoDB" id="429950at2759"/>
<organism evidence="8 9">
    <name type="scientific">Coniophora puteana (strain RWD-64-598)</name>
    <name type="common">Brown rot fungus</name>
    <dbReference type="NCBI Taxonomy" id="741705"/>
    <lineage>
        <taxon>Eukaryota</taxon>
        <taxon>Fungi</taxon>
        <taxon>Dikarya</taxon>
        <taxon>Basidiomycota</taxon>
        <taxon>Agaricomycotina</taxon>
        <taxon>Agaricomycetes</taxon>
        <taxon>Agaricomycetidae</taxon>
        <taxon>Boletales</taxon>
        <taxon>Coniophorineae</taxon>
        <taxon>Coniophoraceae</taxon>
        <taxon>Coniophora</taxon>
    </lineage>
</organism>
<dbReference type="AlphaFoldDB" id="A0A5M3MG19"/>
<dbReference type="Proteomes" id="UP000053558">
    <property type="component" value="Unassembled WGS sequence"/>
</dbReference>
<feature type="domain" description="PARP-type" evidence="7">
    <location>
        <begin position="12"/>
        <end position="96"/>
    </location>
</feature>
<name>A0A5M3MG19_CONPW</name>
<gene>
    <name evidence="8" type="ORF">CONPUDRAFT_156776</name>
</gene>
<feature type="region of interest" description="Disordered" evidence="6">
    <location>
        <begin position="128"/>
        <end position="188"/>
    </location>
</feature>
<dbReference type="Pfam" id="PF00645">
    <property type="entry name" value="zf-PARP"/>
    <property type="match status" value="1"/>
</dbReference>
<dbReference type="GO" id="GO:0003677">
    <property type="term" value="F:DNA binding"/>
    <property type="evidence" value="ECO:0007669"/>
    <property type="project" value="InterPro"/>
</dbReference>
<keyword evidence="2" id="KW-0479">Metal-binding</keyword>